<accession>A0A7J8CWU6</accession>
<dbReference type="AlphaFoldDB" id="A0A7J8CWU6"/>
<sequence>MGFRASLALLRTAPARLGSGKNSLFAQASDWAPPQMQNTPHPMKNPAIIPLRQHSRLLASLGFRSLESQFLNQVFPGCLGSKLQRSYKWNRTPEA</sequence>
<dbReference type="EMBL" id="JACASF010000019">
    <property type="protein sequence ID" value="KAF6415373.1"/>
    <property type="molecule type" value="Genomic_DNA"/>
</dbReference>
<reference evidence="1 2" key="1">
    <citation type="journal article" date="2020" name="Nature">
        <title>Six reference-quality genomes reveal evolution of bat adaptations.</title>
        <authorList>
            <person name="Jebb D."/>
            <person name="Huang Z."/>
            <person name="Pippel M."/>
            <person name="Hughes G.M."/>
            <person name="Lavrichenko K."/>
            <person name="Devanna P."/>
            <person name="Winkler S."/>
            <person name="Jermiin L.S."/>
            <person name="Skirmuntt E.C."/>
            <person name="Katzourakis A."/>
            <person name="Burkitt-Gray L."/>
            <person name="Ray D.A."/>
            <person name="Sullivan K.A.M."/>
            <person name="Roscito J.G."/>
            <person name="Kirilenko B.M."/>
            <person name="Davalos L.M."/>
            <person name="Corthals A.P."/>
            <person name="Power M.L."/>
            <person name="Jones G."/>
            <person name="Ransome R.D."/>
            <person name="Dechmann D.K.N."/>
            <person name="Locatelli A.G."/>
            <person name="Puechmaille S.J."/>
            <person name="Fedrigo O."/>
            <person name="Jarvis E.D."/>
            <person name="Hiller M."/>
            <person name="Vernes S.C."/>
            <person name="Myers E.W."/>
            <person name="Teeling E.C."/>
        </authorList>
    </citation>
    <scope>NUCLEOTIDE SEQUENCE [LARGE SCALE GENOMIC DNA]</scope>
    <source>
        <strain evidence="1">MMolMol1</strain>
        <tissue evidence="1">Muscle</tissue>
    </source>
</reference>
<evidence type="ECO:0000313" key="1">
    <source>
        <dbReference type="EMBL" id="KAF6415373.1"/>
    </source>
</evidence>
<evidence type="ECO:0000313" key="2">
    <source>
        <dbReference type="Proteomes" id="UP000550707"/>
    </source>
</evidence>
<protein>
    <submittedName>
        <fullName evidence="1">Coenzyme A synthase</fullName>
    </submittedName>
</protein>
<dbReference type="InParanoid" id="A0A7J8CWU6"/>
<proteinExistence type="predicted"/>
<comment type="caution">
    <text evidence="1">The sequence shown here is derived from an EMBL/GenBank/DDBJ whole genome shotgun (WGS) entry which is preliminary data.</text>
</comment>
<name>A0A7J8CWU6_MOLMO</name>
<organism evidence="1 2">
    <name type="scientific">Molossus molossus</name>
    <name type="common">Pallas' mastiff bat</name>
    <name type="synonym">Vespertilio molossus</name>
    <dbReference type="NCBI Taxonomy" id="27622"/>
    <lineage>
        <taxon>Eukaryota</taxon>
        <taxon>Metazoa</taxon>
        <taxon>Chordata</taxon>
        <taxon>Craniata</taxon>
        <taxon>Vertebrata</taxon>
        <taxon>Euteleostomi</taxon>
        <taxon>Mammalia</taxon>
        <taxon>Eutheria</taxon>
        <taxon>Laurasiatheria</taxon>
        <taxon>Chiroptera</taxon>
        <taxon>Yangochiroptera</taxon>
        <taxon>Molossidae</taxon>
        <taxon>Molossus</taxon>
    </lineage>
</organism>
<keyword evidence="2" id="KW-1185">Reference proteome</keyword>
<dbReference type="Proteomes" id="UP000550707">
    <property type="component" value="Unassembled WGS sequence"/>
</dbReference>
<gene>
    <name evidence="1" type="ORF">HJG59_003122</name>
</gene>